<sequence length="252" mass="27735">MTARSETITIEIDDEQMNGTFLSPKSKVPGVLFVHGWGGSQERDLERAKGIAGLGCVCLTFDLRGHADNGIPLSRVTREDNLRDLLAAYDRLLAHPAIDTSAVAVVGTSYGGYLSAILTSLRPVRWLALRVPALYRDEKWHTPKRDLDKVDLLDYRSTLVNAQTNRALHACAAFTGDVLIVESETDDHVPHSTIMSYRAACQQTHSLTHRIIDGADHSLTDPVSQQAYTSILVSWVTEMVVGERLSIIQSQG</sequence>
<dbReference type="InterPro" id="IPR029058">
    <property type="entry name" value="AB_hydrolase_fold"/>
</dbReference>
<evidence type="ECO:0000259" key="2">
    <source>
        <dbReference type="Pfam" id="PF00326"/>
    </source>
</evidence>
<dbReference type="OrthoDB" id="8638755at2"/>
<dbReference type="RefSeq" id="WP_084379742.1">
    <property type="nucleotide sequence ID" value="NZ_LS483433.1"/>
</dbReference>
<evidence type="ECO:0000256" key="1">
    <source>
        <dbReference type="ARBA" id="ARBA00022801"/>
    </source>
</evidence>
<dbReference type="PANTHER" id="PTHR22946:SF5">
    <property type="entry name" value="PEPTIDASE S9 PROLYL OLIGOPEPTIDASE CATALYTIC DOMAIN-CONTAINING PROTEIN"/>
    <property type="match status" value="1"/>
</dbReference>
<dbReference type="InterPro" id="IPR050261">
    <property type="entry name" value="FrsA_esterase"/>
</dbReference>
<dbReference type="Gene3D" id="3.40.50.1820">
    <property type="entry name" value="alpha/beta hydrolase"/>
    <property type="match status" value="1"/>
</dbReference>
<protein>
    <recommendedName>
        <fullName evidence="2">Peptidase S9 prolyl oligopeptidase catalytic domain-containing protein</fullName>
    </recommendedName>
</protein>
<reference evidence="4" key="1">
    <citation type="submission" date="2016-10" db="EMBL/GenBank/DDBJ databases">
        <authorList>
            <person name="Varghese N."/>
            <person name="Submissions S."/>
        </authorList>
    </citation>
    <scope>NUCLEOTIDE SEQUENCE [LARGE SCALE GENOMIC DNA]</scope>
    <source>
        <strain evidence="4">LMG 2223</strain>
    </source>
</reference>
<feature type="domain" description="Peptidase S9 prolyl oligopeptidase catalytic" evidence="2">
    <location>
        <begin position="51"/>
        <end position="239"/>
    </location>
</feature>
<proteinExistence type="predicted"/>
<name>A0A1H2P1R4_9PSED</name>
<dbReference type="STRING" id="46679.SAMN05216202_5314"/>
<dbReference type="PANTHER" id="PTHR22946">
    <property type="entry name" value="DIENELACTONE HYDROLASE DOMAIN-CONTAINING PROTEIN-RELATED"/>
    <property type="match status" value="1"/>
</dbReference>
<organism evidence="3 4">
    <name type="scientific">Pseudomonas mucidolens</name>
    <dbReference type="NCBI Taxonomy" id="46679"/>
    <lineage>
        <taxon>Bacteria</taxon>
        <taxon>Pseudomonadati</taxon>
        <taxon>Pseudomonadota</taxon>
        <taxon>Gammaproteobacteria</taxon>
        <taxon>Pseudomonadales</taxon>
        <taxon>Pseudomonadaceae</taxon>
        <taxon>Pseudomonas</taxon>
    </lineage>
</organism>
<gene>
    <name evidence="3" type="ORF">SAMN05216202_5314</name>
</gene>
<dbReference type="InterPro" id="IPR001375">
    <property type="entry name" value="Peptidase_S9_cat"/>
</dbReference>
<keyword evidence="1" id="KW-0378">Hydrolase</keyword>
<evidence type="ECO:0000313" key="4">
    <source>
        <dbReference type="Proteomes" id="UP000198600"/>
    </source>
</evidence>
<dbReference type="SUPFAM" id="SSF53474">
    <property type="entry name" value="alpha/beta-Hydrolases"/>
    <property type="match status" value="1"/>
</dbReference>
<dbReference type="GO" id="GO:0004252">
    <property type="term" value="F:serine-type endopeptidase activity"/>
    <property type="evidence" value="ECO:0007669"/>
    <property type="project" value="InterPro"/>
</dbReference>
<evidence type="ECO:0000313" key="3">
    <source>
        <dbReference type="EMBL" id="SDV11632.1"/>
    </source>
</evidence>
<dbReference type="InterPro" id="IPR002471">
    <property type="entry name" value="Pept_S9_AS"/>
</dbReference>
<dbReference type="EMBL" id="LT629802">
    <property type="protein sequence ID" value="SDV11632.1"/>
    <property type="molecule type" value="Genomic_DNA"/>
</dbReference>
<dbReference type="AlphaFoldDB" id="A0A1H2P1R4"/>
<dbReference type="Pfam" id="PF00326">
    <property type="entry name" value="Peptidase_S9"/>
    <property type="match status" value="1"/>
</dbReference>
<dbReference type="GO" id="GO:0006508">
    <property type="term" value="P:proteolysis"/>
    <property type="evidence" value="ECO:0007669"/>
    <property type="project" value="InterPro"/>
</dbReference>
<keyword evidence="4" id="KW-1185">Reference proteome</keyword>
<dbReference type="Proteomes" id="UP000198600">
    <property type="component" value="Chromosome I"/>
</dbReference>
<accession>A0A1H2P1R4</accession>
<dbReference type="PROSITE" id="PS00708">
    <property type="entry name" value="PRO_ENDOPEP_SER"/>
    <property type="match status" value="1"/>
</dbReference>